<dbReference type="SUPFAM" id="SSF51735">
    <property type="entry name" value="NAD(P)-binding Rossmann-fold domains"/>
    <property type="match status" value="1"/>
</dbReference>
<dbReference type="PROSITE" id="PS00671">
    <property type="entry name" value="D_2_HYDROXYACID_DH_3"/>
    <property type="match status" value="1"/>
</dbReference>
<proteinExistence type="inferred from homology"/>
<dbReference type="GO" id="GO:0016616">
    <property type="term" value="F:oxidoreductase activity, acting on the CH-OH group of donors, NAD or NADP as acceptor"/>
    <property type="evidence" value="ECO:0007669"/>
    <property type="project" value="InterPro"/>
</dbReference>
<dbReference type="InterPro" id="IPR050857">
    <property type="entry name" value="D-2-hydroxyacid_DH"/>
</dbReference>
<name>A0A1F6D3D5_HANXR</name>
<evidence type="ECO:0008006" key="9">
    <source>
        <dbReference type="Google" id="ProtNLM"/>
    </source>
</evidence>
<dbReference type="Pfam" id="PF02826">
    <property type="entry name" value="2-Hacid_dh_C"/>
    <property type="match status" value="1"/>
</dbReference>
<gene>
    <name evidence="7" type="ORF">A3F84_24825</name>
</gene>
<dbReference type="PANTHER" id="PTHR42789">
    <property type="entry name" value="D-ISOMER SPECIFIC 2-HYDROXYACID DEHYDROGENASE FAMILY PROTEIN (AFU_ORTHOLOGUE AFUA_6G10090)"/>
    <property type="match status" value="1"/>
</dbReference>
<dbReference type="EMBL" id="MFKF01000059">
    <property type="protein sequence ID" value="OGG55840.1"/>
    <property type="molecule type" value="Genomic_DNA"/>
</dbReference>
<dbReference type="AlphaFoldDB" id="A0A1F6D3D5"/>
<evidence type="ECO:0000259" key="5">
    <source>
        <dbReference type="Pfam" id="PF00389"/>
    </source>
</evidence>
<organism evidence="7 8">
    <name type="scientific">Handelsmanbacteria sp. (strain RIFCSPLOWO2_12_FULL_64_10)</name>
    <dbReference type="NCBI Taxonomy" id="1817868"/>
    <lineage>
        <taxon>Bacteria</taxon>
        <taxon>Candidatus Handelsmaniibacteriota</taxon>
    </lineage>
</organism>
<dbReference type="InterPro" id="IPR029753">
    <property type="entry name" value="D-isomer_DH_CS"/>
</dbReference>
<dbReference type="Pfam" id="PF00389">
    <property type="entry name" value="2-Hacid_dh"/>
    <property type="match status" value="1"/>
</dbReference>
<dbReference type="GO" id="GO:0051287">
    <property type="term" value="F:NAD binding"/>
    <property type="evidence" value="ECO:0007669"/>
    <property type="project" value="InterPro"/>
</dbReference>
<evidence type="ECO:0000256" key="2">
    <source>
        <dbReference type="ARBA" id="ARBA00023002"/>
    </source>
</evidence>
<protein>
    <recommendedName>
        <fullName evidence="9">Hydroxyacid dehydrogenase</fullName>
    </recommendedName>
</protein>
<evidence type="ECO:0000256" key="3">
    <source>
        <dbReference type="ARBA" id="ARBA00023027"/>
    </source>
</evidence>
<evidence type="ECO:0000313" key="7">
    <source>
        <dbReference type="EMBL" id="OGG55840.1"/>
    </source>
</evidence>
<dbReference type="FunFam" id="3.40.50.720:FF:000203">
    <property type="entry name" value="D-3-phosphoglycerate dehydrogenase (SerA)"/>
    <property type="match status" value="1"/>
</dbReference>
<evidence type="ECO:0000256" key="4">
    <source>
        <dbReference type="RuleBase" id="RU003719"/>
    </source>
</evidence>
<dbReference type="Gene3D" id="3.40.50.720">
    <property type="entry name" value="NAD(P)-binding Rossmann-like Domain"/>
    <property type="match status" value="2"/>
</dbReference>
<evidence type="ECO:0000256" key="1">
    <source>
        <dbReference type="ARBA" id="ARBA00005854"/>
    </source>
</evidence>
<evidence type="ECO:0000259" key="6">
    <source>
        <dbReference type="Pfam" id="PF02826"/>
    </source>
</evidence>
<dbReference type="PANTHER" id="PTHR42789:SF1">
    <property type="entry name" value="D-ISOMER SPECIFIC 2-HYDROXYACID DEHYDROGENASE FAMILY PROTEIN (AFU_ORTHOLOGUE AFUA_6G10090)"/>
    <property type="match status" value="1"/>
</dbReference>
<dbReference type="InterPro" id="IPR006139">
    <property type="entry name" value="D-isomer_2_OHA_DH_cat_dom"/>
</dbReference>
<dbReference type="InterPro" id="IPR006140">
    <property type="entry name" value="D-isomer_DH_NAD-bd"/>
</dbReference>
<evidence type="ECO:0000313" key="8">
    <source>
        <dbReference type="Proteomes" id="UP000178606"/>
    </source>
</evidence>
<accession>A0A1F6D3D5</accession>
<keyword evidence="3" id="KW-0520">NAD</keyword>
<sequence>MARYKILMFEPMHEVGLNHLKAHDAEVVTAPDADEATILKWVADADGIIARARGFFNGRVMDAAPGLRVIGRHGAGVDNVDVEAATQRGIWVVNTPHAPSEAVAEYVAMALVALTKRPIDADRAARACDWAFRNRHVGPEVLGKTLGIVGFGRIGRRIAEICGCGFRMRILYADAIRAPEAEEQRVGATQVPLDRLMAESDFVTLNVPLLPETRHMIGRRELALMKPTAYLVNAARGPVVDEAALVEVLRKRGIAGAAIDVFEEEPVRPYNPLLKLDNILLSPHNAGHSIEAAQKMAMVSADVIRVLKGEQPEYPVNRPERPRK</sequence>
<feature type="domain" description="D-isomer specific 2-hydroxyacid dehydrogenase NAD-binding" evidence="6">
    <location>
        <begin position="109"/>
        <end position="286"/>
    </location>
</feature>
<comment type="similarity">
    <text evidence="1 4">Belongs to the D-isomer specific 2-hydroxyacid dehydrogenase family.</text>
</comment>
<dbReference type="InterPro" id="IPR036291">
    <property type="entry name" value="NAD(P)-bd_dom_sf"/>
</dbReference>
<keyword evidence="2 4" id="KW-0560">Oxidoreductase</keyword>
<dbReference type="SUPFAM" id="SSF52283">
    <property type="entry name" value="Formate/glycerate dehydrogenase catalytic domain-like"/>
    <property type="match status" value="1"/>
</dbReference>
<reference evidence="7 8" key="1">
    <citation type="journal article" date="2016" name="Nat. Commun.">
        <title>Thousands of microbial genomes shed light on interconnected biogeochemical processes in an aquifer system.</title>
        <authorList>
            <person name="Anantharaman K."/>
            <person name="Brown C.T."/>
            <person name="Hug L.A."/>
            <person name="Sharon I."/>
            <person name="Castelle C.J."/>
            <person name="Probst A.J."/>
            <person name="Thomas B.C."/>
            <person name="Singh A."/>
            <person name="Wilkins M.J."/>
            <person name="Karaoz U."/>
            <person name="Brodie E.L."/>
            <person name="Williams K.H."/>
            <person name="Hubbard S.S."/>
            <person name="Banfield J.F."/>
        </authorList>
    </citation>
    <scope>NUCLEOTIDE SEQUENCE [LARGE SCALE GENOMIC DNA]</scope>
    <source>
        <strain evidence="8">RIFCSPLOWO2_12_FULL_64_10</strain>
    </source>
</reference>
<dbReference type="Proteomes" id="UP000178606">
    <property type="component" value="Unassembled WGS sequence"/>
</dbReference>
<feature type="domain" description="D-isomer specific 2-hydroxyacid dehydrogenase catalytic" evidence="5">
    <location>
        <begin position="6"/>
        <end position="317"/>
    </location>
</feature>
<dbReference type="CDD" id="cd12173">
    <property type="entry name" value="PGDH_4"/>
    <property type="match status" value="1"/>
</dbReference>
<comment type="caution">
    <text evidence="7">The sequence shown here is derived from an EMBL/GenBank/DDBJ whole genome shotgun (WGS) entry which is preliminary data.</text>
</comment>